<feature type="region of interest" description="Disordered" evidence="1">
    <location>
        <begin position="1"/>
        <end position="90"/>
    </location>
</feature>
<feature type="compositionally biased region" description="Low complexity" evidence="1">
    <location>
        <begin position="52"/>
        <end position="74"/>
    </location>
</feature>
<dbReference type="VEuPathDB" id="FungiDB:AMAG_13623"/>
<organism evidence="2 3">
    <name type="scientific">Allomyces macrogynus (strain ATCC 38327)</name>
    <name type="common">Allomyces javanicus var. macrogynus</name>
    <dbReference type="NCBI Taxonomy" id="578462"/>
    <lineage>
        <taxon>Eukaryota</taxon>
        <taxon>Fungi</taxon>
        <taxon>Fungi incertae sedis</taxon>
        <taxon>Blastocladiomycota</taxon>
        <taxon>Blastocladiomycetes</taxon>
        <taxon>Blastocladiales</taxon>
        <taxon>Blastocladiaceae</taxon>
        <taxon>Allomyces</taxon>
    </lineage>
</organism>
<dbReference type="OrthoDB" id="73788at2759"/>
<accession>A0A0L0T3H6</accession>
<reference evidence="3" key="2">
    <citation type="submission" date="2009-11" db="EMBL/GenBank/DDBJ databases">
        <title>The Genome Sequence of Allomyces macrogynus strain ATCC 38327.</title>
        <authorList>
            <consortium name="The Broad Institute Genome Sequencing Platform"/>
            <person name="Russ C."/>
            <person name="Cuomo C."/>
            <person name="Shea T."/>
            <person name="Young S.K."/>
            <person name="Zeng Q."/>
            <person name="Koehrsen M."/>
            <person name="Haas B."/>
            <person name="Borodovsky M."/>
            <person name="Guigo R."/>
            <person name="Alvarado L."/>
            <person name="Berlin A."/>
            <person name="Borenstein D."/>
            <person name="Chen Z."/>
            <person name="Engels R."/>
            <person name="Freedman E."/>
            <person name="Gellesch M."/>
            <person name="Goldberg J."/>
            <person name="Griggs A."/>
            <person name="Gujja S."/>
            <person name="Heiman D."/>
            <person name="Hepburn T."/>
            <person name="Howarth C."/>
            <person name="Jen D."/>
            <person name="Larson L."/>
            <person name="Lewis B."/>
            <person name="Mehta T."/>
            <person name="Park D."/>
            <person name="Pearson M."/>
            <person name="Roberts A."/>
            <person name="Saif S."/>
            <person name="Shenoy N."/>
            <person name="Sisk P."/>
            <person name="Stolte C."/>
            <person name="Sykes S."/>
            <person name="Walk T."/>
            <person name="White J."/>
            <person name="Yandava C."/>
            <person name="Burger G."/>
            <person name="Gray M.W."/>
            <person name="Holland P.W.H."/>
            <person name="King N."/>
            <person name="Lang F.B.F."/>
            <person name="Roger A.J."/>
            <person name="Ruiz-Trillo I."/>
            <person name="Lander E."/>
            <person name="Nusbaum C."/>
        </authorList>
    </citation>
    <scope>NUCLEOTIDE SEQUENCE [LARGE SCALE GENOMIC DNA]</scope>
    <source>
        <strain evidence="3">ATCC 38327</strain>
    </source>
</reference>
<reference evidence="2 3" key="1">
    <citation type="submission" date="2009-11" db="EMBL/GenBank/DDBJ databases">
        <title>Annotation of Allomyces macrogynus ATCC 38327.</title>
        <authorList>
            <consortium name="The Broad Institute Genome Sequencing Platform"/>
            <person name="Russ C."/>
            <person name="Cuomo C."/>
            <person name="Burger G."/>
            <person name="Gray M.W."/>
            <person name="Holland P.W.H."/>
            <person name="King N."/>
            <person name="Lang F.B.F."/>
            <person name="Roger A.J."/>
            <person name="Ruiz-Trillo I."/>
            <person name="Young S.K."/>
            <person name="Zeng Q."/>
            <person name="Gargeya S."/>
            <person name="Fitzgerald M."/>
            <person name="Haas B."/>
            <person name="Abouelleil A."/>
            <person name="Alvarado L."/>
            <person name="Arachchi H.M."/>
            <person name="Berlin A."/>
            <person name="Chapman S.B."/>
            <person name="Gearin G."/>
            <person name="Goldberg J."/>
            <person name="Griggs A."/>
            <person name="Gujja S."/>
            <person name="Hansen M."/>
            <person name="Heiman D."/>
            <person name="Howarth C."/>
            <person name="Larimer J."/>
            <person name="Lui A."/>
            <person name="MacDonald P.J.P."/>
            <person name="McCowen C."/>
            <person name="Montmayeur A."/>
            <person name="Murphy C."/>
            <person name="Neiman D."/>
            <person name="Pearson M."/>
            <person name="Priest M."/>
            <person name="Roberts A."/>
            <person name="Saif S."/>
            <person name="Shea T."/>
            <person name="Sisk P."/>
            <person name="Stolte C."/>
            <person name="Sykes S."/>
            <person name="Wortman J."/>
            <person name="Nusbaum C."/>
            <person name="Birren B."/>
        </authorList>
    </citation>
    <scope>NUCLEOTIDE SEQUENCE [LARGE SCALE GENOMIC DNA]</scope>
    <source>
        <strain evidence="2 3">ATCC 38327</strain>
    </source>
</reference>
<dbReference type="STRING" id="578462.A0A0L0T3H6"/>
<name>A0A0L0T3H6_ALLM3</name>
<evidence type="ECO:0000256" key="1">
    <source>
        <dbReference type="SAM" id="MobiDB-lite"/>
    </source>
</evidence>
<dbReference type="PANTHER" id="PTHR16019">
    <property type="entry name" value="SYNAPSE-ASSOCIATED PROTEIN"/>
    <property type="match status" value="1"/>
</dbReference>
<dbReference type="SUPFAM" id="SSF140383">
    <property type="entry name" value="BSD domain-like"/>
    <property type="match status" value="1"/>
</dbReference>
<dbReference type="Proteomes" id="UP000054350">
    <property type="component" value="Unassembled WGS sequence"/>
</dbReference>
<evidence type="ECO:0008006" key="4">
    <source>
        <dbReference type="Google" id="ProtNLM"/>
    </source>
</evidence>
<feature type="region of interest" description="Disordered" evidence="1">
    <location>
        <begin position="433"/>
        <end position="483"/>
    </location>
</feature>
<protein>
    <recommendedName>
        <fullName evidence="4">BSD domain-containing protein</fullName>
    </recommendedName>
</protein>
<dbReference type="InterPro" id="IPR035925">
    <property type="entry name" value="BSD_dom_sf"/>
</dbReference>
<keyword evidence="3" id="KW-1185">Reference proteome</keyword>
<dbReference type="GO" id="GO:0005737">
    <property type="term" value="C:cytoplasm"/>
    <property type="evidence" value="ECO:0007669"/>
    <property type="project" value="TreeGrafter"/>
</dbReference>
<dbReference type="InterPro" id="IPR051494">
    <property type="entry name" value="BSD_domain-containing"/>
</dbReference>
<evidence type="ECO:0000313" key="2">
    <source>
        <dbReference type="EMBL" id="KNE69240.1"/>
    </source>
</evidence>
<feature type="compositionally biased region" description="Polar residues" evidence="1">
    <location>
        <begin position="13"/>
        <end position="32"/>
    </location>
</feature>
<dbReference type="AlphaFoldDB" id="A0A0L0T3H6"/>
<feature type="compositionally biased region" description="Low complexity" evidence="1">
    <location>
        <begin position="439"/>
        <end position="456"/>
    </location>
</feature>
<evidence type="ECO:0000313" key="3">
    <source>
        <dbReference type="Proteomes" id="UP000054350"/>
    </source>
</evidence>
<dbReference type="PANTHER" id="PTHR16019:SF5">
    <property type="entry name" value="BSD DOMAIN-CONTAINING PROTEIN 1"/>
    <property type="match status" value="1"/>
</dbReference>
<sequence length="483" mass="50696">MMDADDPFLALNTAPTAQDKPQSTATDAPTPQDTEDAESAPTPATDTVTVNAEPAAPTADAAAPAAGDASRAASSPPPAPAPSKTASSSFGWGRFGRFASMVDTIKKQSAAVAEVTRRDLKEFATTVTGESQQAMTALSTALAATASRAPPTAALKDLVQTVGTDLTAKLQSTAATVQTVGTDLTSKLQSTAHTVQTKAQEVQQQARTVTLDDLQQRVQNAKLVSDLKATLQPDKIVHEIKAWSRDMAHDLTAAPANPNAAAVLVGDLDMVLALPVADTEGAVKATTTSAAIPARVRNQLELAATYLTDPVTPTHPNLALYTGNSAAGAPSVPSALLVEQFAAFSESFDLAVWQRDCDAVAAQVPAVQQWHDKLVPTEVSNNVFWLRMLWKFEENKTIEQAVQDAMTKDDDFSWEAVAEESAQEDEEVQLVKPAIDEQPQAAVTPLPTTPAEPAATADEKTAVPAAAVKPDAGSDTDGWGDWE</sequence>
<gene>
    <name evidence="2" type="ORF">AMAG_13623</name>
</gene>
<dbReference type="EMBL" id="GG745360">
    <property type="protein sequence ID" value="KNE69240.1"/>
    <property type="molecule type" value="Genomic_DNA"/>
</dbReference>
<proteinExistence type="predicted"/>